<dbReference type="InterPro" id="IPR036052">
    <property type="entry name" value="TrpB-like_PALP_sf"/>
</dbReference>
<reference evidence="4 5" key="1">
    <citation type="journal article" date="2016" name="Nat. Commun.">
        <title>Thousands of microbial genomes shed light on interconnected biogeochemical processes in an aquifer system.</title>
        <authorList>
            <person name="Anantharaman K."/>
            <person name="Brown C.T."/>
            <person name="Hug L.A."/>
            <person name="Sharon I."/>
            <person name="Castelle C.J."/>
            <person name="Probst A.J."/>
            <person name="Thomas B.C."/>
            <person name="Singh A."/>
            <person name="Wilkins M.J."/>
            <person name="Karaoz U."/>
            <person name="Brodie E.L."/>
            <person name="Williams K.H."/>
            <person name="Hubbard S.S."/>
            <person name="Banfield J.F."/>
        </authorList>
    </citation>
    <scope>NUCLEOTIDE SEQUENCE [LARGE SCALE GENOMIC DNA]</scope>
</reference>
<comment type="cofactor">
    <cofactor evidence="1">
        <name>pyridoxal 5'-phosphate</name>
        <dbReference type="ChEBI" id="CHEBI:597326"/>
    </cofactor>
</comment>
<sequence length="342" mass="38623">MPLSKNEGKILRSIVVPSENNPQAPEFPPGNPKFPATPTYKIIVPGFSNVWLKDESVNPTGTHKDRMAWEIVVTYRDFLLAKRRGQLRGSLPQMSIISSGSAALAIQIMLRRYHLPNLKVLVDSNLDPEVHNALKKIYCELYETDLGKRPLAWSEILTLTHNPNGFDITSSDALDPTTRFYDWMSYEILNNSPDYCFIPFGTGNLYENILNINKREVTTKHHDPRFRGKVEALRQCNFIGATSNNPKTKADKLYSPHLPFVHYSEQWVKLYRYAGFCGPDSDVLLTKESYLDKAIELARSQGINCEPSGIAGLAVMLQMKGILPRNKKMLIVNTGKTKIPLS</sequence>
<keyword evidence="2" id="KW-0663">Pyridoxal phosphate</keyword>
<proteinExistence type="predicted"/>
<evidence type="ECO:0000256" key="2">
    <source>
        <dbReference type="ARBA" id="ARBA00022898"/>
    </source>
</evidence>
<feature type="domain" description="Tryptophan synthase beta chain-like PALP" evidence="3">
    <location>
        <begin position="49"/>
        <end position="335"/>
    </location>
</feature>
<dbReference type="SUPFAM" id="SSF53686">
    <property type="entry name" value="Tryptophan synthase beta subunit-like PLP-dependent enzymes"/>
    <property type="match status" value="1"/>
</dbReference>
<dbReference type="Proteomes" id="UP000178264">
    <property type="component" value="Unassembled WGS sequence"/>
</dbReference>
<protein>
    <recommendedName>
        <fullName evidence="3">Tryptophan synthase beta chain-like PALP domain-containing protein</fullName>
    </recommendedName>
</protein>
<comment type="caution">
    <text evidence="4">The sequence shown here is derived from an EMBL/GenBank/DDBJ whole genome shotgun (WGS) entry which is preliminary data.</text>
</comment>
<evidence type="ECO:0000313" key="5">
    <source>
        <dbReference type="Proteomes" id="UP000178264"/>
    </source>
</evidence>
<gene>
    <name evidence="4" type="ORF">A3I42_00030</name>
</gene>
<accession>A0A1F7VD93</accession>
<evidence type="ECO:0000313" key="4">
    <source>
        <dbReference type="EMBL" id="OGL88415.1"/>
    </source>
</evidence>
<evidence type="ECO:0000259" key="3">
    <source>
        <dbReference type="Pfam" id="PF00291"/>
    </source>
</evidence>
<dbReference type="Pfam" id="PF00291">
    <property type="entry name" value="PALP"/>
    <property type="match status" value="1"/>
</dbReference>
<dbReference type="AlphaFoldDB" id="A0A1F7VD93"/>
<name>A0A1F7VD93_9BACT</name>
<evidence type="ECO:0000256" key="1">
    <source>
        <dbReference type="ARBA" id="ARBA00001933"/>
    </source>
</evidence>
<organism evidence="4 5">
    <name type="scientific">Candidatus Uhrbacteria bacterium RIFCSPLOWO2_02_FULL_49_11</name>
    <dbReference type="NCBI Taxonomy" id="1802409"/>
    <lineage>
        <taxon>Bacteria</taxon>
        <taxon>Candidatus Uhriibacteriota</taxon>
    </lineage>
</organism>
<dbReference type="InterPro" id="IPR001926">
    <property type="entry name" value="TrpB-like_PALP"/>
</dbReference>
<dbReference type="EMBL" id="MGER01000033">
    <property type="protein sequence ID" value="OGL88415.1"/>
    <property type="molecule type" value="Genomic_DNA"/>
</dbReference>
<dbReference type="Gene3D" id="3.40.50.1100">
    <property type="match status" value="2"/>
</dbReference>